<keyword evidence="1" id="KW-0472">Membrane</keyword>
<dbReference type="InterPro" id="IPR045584">
    <property type="entry name" value="Pilin-like"/>
</dbReference>
<accession>A0A0J6T1Y8</accession>
<evidence type="ECO:0000313" key="3">
    <source>
        <dbReference type="Proteomes" id="UP000035929"/>
    </source>
</evidence>
<dbReference type="Proteomes" id="UP000035929">
    <property type="component" value="Unassembled WGS sequence"/>
</dbReference>
<dbReference type="Pfam" id="PF07963">
    <property type="entry name" value="N_methyl"/>
    <property type="match status" value="1"/>
</dbReference>
<evidence type="ECO:0000256" key="1">
    <source>
        <dbReference type="SAM" id="Phobius"/>
    </source>
</evidence>
<dbReference type="InterPro" id="IPR012902">
    <property type="entry name" value="N_methyl_site"/>
</dbReference>
<keyword evidence="1" id="KW-1133">Transmembrane helix</keyword>
<dbReference type="EMBL" id="LABX01000027">
    <property type="protein sequence ID" value="KMO39862.1"/>
    <property type="molecule type" value="Genomic_DNA"/>
</dbReference>
<proteinExistence type="predicted"/>
<reference evidence="2 3" key="1">
    <citation type="submission" date="2015-03" db="EMBL/GenBank/DDBJ databases">
        <title>Genome sequencing of Methylobacterium aquaticum DSM16371 type strain.</title>
        <authorList>
            <person name="Chaudhry V."/>
            <person name="Patil P.B."/>
        </authorList>
    </citation>
    <scope>NUCLEOTIDE SEQUENCE [LARGE SCALE GENOMIC DNA]</scope>
    <source>
        <strain evidence="2 3">DSM 16371</strain>
    </source>
</reference>
<comment type="caution">
    <text evidence="2">The sequence shown here is derived from an EMBL/GenBank/DDBJ whole genome shotgun (WGS) entry which is preliminary data.</text>
</comment>
<dbReference type="SUPFAM" id="SSF54523">
    <property type="entry name" value="Pili subunits"/>
    <property type="match status" value="1"/>
</dbReference>
<dbReference type="RefSeq" id="WP_048462413.1">
    <property type="nucleotide sequence ID" value="NZ_LABX01000027.1"/>
</dbReference>
<sequence length="132" mass="14058">MRRTPPQPHEREAGFTLVEVLVAFAIVSLMSLTVIRLSGEMTGDGRRIAAAGLRLDEAEGIVLLRAAAGTLRAGLERGRFSDGQAWTLSVVDAGPVLGWRDLPPLWRVRLTLDGPDGRLVYATLIAGGLGGT</sequence>
<protein>
    <submittedName>
        <fullName evidence="2">General secretion pathway protein</fullName>
    </submittedName>
</protein>
<dbReference type="PROSITE" id="PS00409">
    <property type="entry name" value="PROKAR_NTER_METHYL"/>
    <property type="match status" value="1"/>
</dbReference>
<feature type="transmembrane region" description="Helical" evidence="1">
    <location>
        <begin position="20"/>
        <end position="38"/>
    </location>
</feature>
<keyword evidence="1" id="KW-0812">Transmembrane</keyword>
<dbReference type="OrthoDB" id="8004147at2"/>
<dbReference type="AlphaFoldDB" id="A0A0J6T1Y8"/>
<gene>
    <name evidence="2" type="ORF">VP06_03305</name>
</gene>
<organism evidence="2 3">
    <name type="scientific">Methylobacterium aquaticum</name>
    <dbReference type="NCBI Taxonomy" id="270351"/>
    <lineage>
        <taxon>Bacteria</taxon>
        <taxon>Pseudomonadati</taxon>
        <taxon>Pseudomonadota</taxon>
        <taxon>Alphaproteobacteria</taxon>
        <taxon>Hyphomicrobiales</taxon>
        <taxon>Methylobacteriaceae</taxon>
        <taxon>Methylobacterium</taxon>
    </lineage>
</organism>
<name>A0A0J6T1Y8_9HYPH</name>
<evidence type="ECO:0000313" key="2">
    <source>
        <dbReference type="EMBL" id="KMO39862.1"/>
    </source>
</evidence>
<dbReference type="NCBIfam" id="TIGR02532">
    <property type="entry name" value="IV_pilin_GFxxxE"/>
    <property type="match status" value="1"/>
</dbReference>
<dbReference type="PATRIC" id="fig|270351.6.peg.4027"/>